<organism>
    <name type="scientific">Branchiostoma floridae</name>
    <name type="common">Florida lancelet</name>
    <name type="synonym">Amphioxus</name>
    <dbReference type="NCBI Taxonomy" id="7739"/>
    <lineage>
        <taxon>Eukaryota</taxon>
        <taxon>Metazoa</taxon>
        <taxon>Chordata</taxon>
        <taxon>Cephalochordata</taxon>
        <taxon>Leptocardii</taxon>
        <taxon>Amphioxiformes</taxon>
        <taxon>Branchiostomatidae</taxon>
        <taxon>Branchiostoma</taxon>
    </lineage>
</organism>
<dbReference type="InParanoid" id="C3XWU8"/>
<dbReference type="EMBL" id="GG666471">
    <property type="protein sequence ID" value="EEN67208.1"/>
    <property type="molecule type" value="Genomic_DNA"/>
</dbReference>
<proteinExistence type="predicted"/>
<evidence type="ECO:0000313" key="1">
    <source>
        <dbReference type="EMBL" id="EEN67208.1"/>
    </source>
</evidence>
<name>C3XWU8_BRAFL</name>
<accession>C3XWU8</accession>
<reference evidence="1" key="1">
    <citation type="journal article" date="2008" name="Nature">
        <title>The amphioxus genome and the evolution of the chordate karyotype.</title>
        <authorList>
            <consortium name="US DOE Joint Genome Institute (JGI-PGF)"/>
            <person name="Putnam N.H."/>
            <person name="Butts T."/>
            <person name="Ferrier D.E.K."/>
            <person name="Furlong R.F."/>
            <person name="Hellsten U."/>
            <person name="Kawashima T."/>
            <person name="Robinson-Rechavi M."/>
            <person name="Shoguchi E."/>
            <person name="Terry A."/>
            <person name="Yu J.-K."/>
            <person name="Benito-Gutierrez E.L."/>
            <person name="Dubchak I."/>
            <person name="Garcia-Fernandez J."/>
            <person name="Gibson-Brown J.J."/>
            <person name="Grigoriev I.V."/>
            <person name="Horton A.C."/>
            <person name="de Jong P.J."/>
            <person name="Jurka J."/>
            <person name="Kapitonov V.V."/>
            <person name="Kohara Y."/>
            <person name="Kuroki Y."/>
            <person name="Lindquist E."/>
            <person name="Lucas S."/>
            <person name="Osoegawa K."/>
            <person name="Pennacchio L.A."/>
            <person name="Salamov A.A."/>
            <person name="Satou Y."/>
            <person name="Sauka-Spengler T."/>
            <person name="Schmutz J."/>
            <person name="Shin-I T."/>
            <person name="Toyoda A."/>
            <person name="Bronner-Fraser M."/>
            <person name="Fujiyama A."/>
            <person name="Holland L.Z."/>
            <person name="Holland P.W.H."/>
            <person name="Satoh N."/>
            <person name="Rokhsar D.S."/>
        </authorList>
    </citation>
    <scope>NUCLEOTIDE SEQUENCE [LARGE SCALE GENOMIC DNA]</scope>
    <source>
        <strain evidence="1">S238N-H82</strain>
        <tissue evidence="1">Testes</tissue>
    </source>
</reference>
<sequence>MAFANATRHCHTRHQYDWEHPGVATGRDATGDSTRHGCDPGAWRFVYILYVILSRHVPSASIFFYEAIIDFRVRAQHRTQARNSPMNARMMRIPSRGPEMMDAPATSSSHLGGTTATRRLKTALQDFFTKRTLKCIVCPAWKVGLEKRKSRREGRITESACGHLYEHD</sequence>
<gene>
    <name evidence="1" type="ORF">BRAFLDRAFT_71158</name>
</gene>
<dbReference type="AlphaFoldDB" id="C3XWU8"/>
<protein>
    <submittedName>
        <fullName evidence="1">Uncharacterized protein</fullName>
    </submittedName>
</protein>